<dbReference type="Proteomes" id="UP000887565">
    <property type="component" value="Unplaced"/>
</dbReference>
<comment type="similarity">
    <text evidence="3">Belongs to the acyl-CoA dehydrogenase family.</text>
</comment>
<evidence type="ECO:0000256" key="14">
    <source>
        <dbReference type="ARBA" id="ARBA00049552"/>
    </source>
</evidence>
<comment type="catalytic activity">
    <reaction evidence="14">
        <text>(2S)-2-methylbutanoyl-CoA + oxidized [electron-transfer flavoprotein] + H(+) = (2E)-2-methylbut-2-enoyl-CoA + reduced [electron-transfer flavoprotein]</text>
        <dbReference type="Rhea" id="RHEA:48256"/>
        <dbReference type="Rhea" id="RHEA-COMP:10685"/>
        <dbReference type="Rhea" id="RHEA-COMP:10686"/>
        <dbReference type="ChEBI" id="CHEBI:15378"/>
        <dbReference type="ChEBI" id="CHEBI:57337"/>
        <dbReference type="ChEBI" id="CHEBI:57692"/>
        <dbReference type="ChEBI" id="CHEBI:58307"/>
        <dbReference type="ChEBI" id="CHEBI:88166"/>
    </reaction>
    <physiologicalReaction direction="left-to-right" evidence="14">
        <dbReference type="Rhea" id="RHEA:48257"/>
    </physiologicalReaction>
</comment>
<dbReference type="SUPFAM" id="SSF47203">
    <property type="entry name" value="Acyl-CoA dehydrogenase C-terminal domain-like"/>
    <property type="match status" value="1"/>
</dbReference>
<evidence type="ECO:0000256" key="2">
    <source>
        <dbReference type="ARBA" id="ARBA00005189"/>
    </source>
</evidence>
<reference evidence="18" key="1">
    <citation type="submission" date="2022-11" db="UniProtKB">
        <authorList>
            <consortium name="WormBaseParasite"/>
        </authorList>
    </citation>
    <scope>IDENTIFICATION</scope>
</reference>
<dbReference type="OMA" id="NVACYAT"/>
<evidence type="ECO:0000256" key="4">
    <source>
        <dbReference type="ARBA" id="ARBA00022630"/>
    </source>
</evidence>
<comment type="catalytic activity">
    <reaction evidence="10">
        <text>valproyl-CoA + oxidized [electron-transfer flavoprotein] + H(+) = (2E)-2-propylpent-2-enoyl-CoA + reduced [electron-transfer flavoprotein]</text>
        <dbReference type="Rhea" id="RHEA:65344"/>
        <dbReference type="Rhea" id="RHEA-COMP:10685"/>
        <dbReference type="Rhea" id="RHEA-COMP:10686"/>
        <dbReference type="ChEBI" id="CHEBI:15378"/>
        <dbReference type="ChEBI" id="CHEBI:57692"/>
        <dbReference type="ChEBI" id="CHEBI:58307"/>
        <dbReference type="ChEBI" id="CHEBI:156457"/>
        <dbReference type="ChEBI" id="CHEBI:156458"/>
    </reaction>
    <physiologicalReaction direction="left-to-right" evidence="10">
        <dbReference type="Rhea" id="RHEA:65345"/>
    </physiologicalReaction>
</comment>
<evidence type="ECO:0000256" key="10">
    <source>
        <dbReference type="ARBA" id="ARBA00048307"/>
    </source>
</evidence>
<protein>
    <recommendedName>
        <fullName evidence="7">Short/branched chain specific acyl-CoA dehydrogenase, mitochondrial</fullName>
    </recommendedName>
    <alternativeName>
        <fullName evidence="9">2-methyl branched chain acyl-CoA dehydrogenase</fullName>
    </alternativeName>
    <alternativeName>
        <fullName evidence="8">2-methylbutyryl-coenzyme A dehydrogenase</fullName>
    </alternativeName>
</protein>
<evidence type="ECO:0000256" key="12">
    <source>
        <dbReference type="ARBA" id="ARBA00049096"/>
    </source>
</evidence>
<evidence type="ECO:0000259" key="16">
    <source>
        <dbReference type="Pfam" id="PF00441"/>
    </source>
</evidence>
<keyword evidence="17" id="KW-1185">Reference proteome</keyword>
<evidence type="ECO:0000256" key="1">
    <source>
        <dbReference type="ARBA" id="ARBA00001974"/>
    </source>
</evidence>
<dbReference type="AlphaFoldDB" id="A0A915INU9"/>
<name>A0A915INU9_ROMCU</name>
<comment type="catalytic activity">
    <reaction evidence="13">
        <text>hexanoyl-CoA + oxidized [electron-transfer flavoprotein] + H(+) = (2E)-hexenoyl-CoA + reduced [electron-transfer flavoprotein]</text>
        <dbReference type="Rhea" id="RHEA:43464"/>
        <dbReference type="Rhea" id="RHEA-COMP:10685"/>
        <dbReference type="Rhea" id="RHEA-COMP:10686"/>
        <dbReference type="ChEBI" id="CHEBI:15378"/>
        <dbReference type="ChEBI" id="CHEBI:57692"/>
        <dbReference type="ChEBI" id="CHEBI:58307"/>
        <dbReference type="ChEBI" id="CHEBI:62077"/>
        <dbReference type="ChEBI" id="CHEBI:62620"/>
    </reaction>
    <physiologicalReaction direction="left-to-right" evidence="13">
        <dbReference type="Rhea" id="RHEA:43465"/>
    </physiologicalReaction>
</comment>
<evidence type="ECO:0000256" key="8">
    <source>
        <dbReference type="ARBA" id="ARBA00041537"/>
    </source>
</evidence>
<comment type="cofactor">
    <cofactor evidence="1">
        <name>FAD</name>
        <dbReference type="ChEBI" id="CHEBI:57692"/>
    </cofactor>
</comment>
<dbReference type="Gene3D" id="1.20.140.10">
    <property type="entry name" value="Butyryl-CoA Dehydrogenase, subunit A, domain 3"/>
    <property type="match status" value="1"/>
</dbReference>
<evidence type="ECO:0000256" key="9">
    <source>
        <dbReference type="ARBA" id="ARBA00042821"/>
    </source>
</evidence>
<evidence type="ECO:0000256" key="5">
    <source>
        <dbReference type="ARBA" id="ARBA00022827"/>
    </source>
</evidence>
<dbReference type="GO" id="GO:0005739">
    <property type="term" value="C:mitochondrion"/>
    <property type="evidence" value="ECO:0007669"/>
    <property type="project" value="TreeGrafter"/>
</dbReference>
<dbReference type="InterPro" id="IPR036250">
    <property type="entry name" value="AcylCo_DH-like_C"/>
</dbReference>
<dbReference type="Pfam" id="PF00441">
    <property type="entry name" value="Acyl-CoA_dh_1"/>
    <property type="match status" value="1"/>
</dbReference>
<keyword evidence="6" id="KW-0560">Oxidoreductase</keyword>
<evidence type="ECO:0000313" key="18">
    <source>
        <dbReference type="WBParaSite" id="nRc.2.0.1.t15868-RA"/>
    </source>
</evidence>
<dbReference type="PROSITE" id="PS00073">
    <property type="entry name" value="ACYL_COA_DH_2"/>
    <property type="match status" value="1"/>
</dbReference>
<feature type="domain" description="Acyl-CoA dehydrogenase/oxidase C-terminal" evidence="16">
    <location>
        <begin position="1"/>
        <end position="109"/>
    </location>
</feature>
<dbReference type="FunFam" id="1.20.140.10:FF:000004">
    <property type="entry name" value="Acyl-CoA dehydrogenase FadE25"/>
    <property type="match status" value="1"/>
</dbReference>
<dbReference type="PANTHER" id="PTHR43884">
    <property type="entry name" value="ACYL-COA DEHYDROGENASE"/>
    <property type="match status" value="1"/>
</dbReference>
<evidence type="ECO:0000256" key="6">
    <source>
        <dbReference type="ARBA" id="ARBA00023002"/>
    </source>
</evidence>
<comment type="catalytic activity">
    <reaction evidence="15">
        <text>2-methylpropanoyl-CoA + oxidized [electron-transfer flavoprotein] + H(+) = 2-methylpropenoyl-CoA + reduced [electron-transfer flavoprotein]</text>
        <dbReference type="Rhea" id="RHEA:44180"/>
        <dbReference type="Rhea" id="RHEA-COMP:10685"/>
        <dbReference type="Rhea" id="RHEA-COMP:10686"/>
        <dbReference type="ChEBI" id="CHEBI:15378"/>
        <dbReference type="ChEBI" id="CHEBI:57338"/>
        <dbReference type="ChEBI" id="CHEBI:57692"/>
        <dbReference type="ChEBI" id="CHEBI:58307"/>
        <dbReference type="ChEBI" id="CHEBI:62500"/>
    </reaction>
    <physiologicalReaction direction="left-to-right" evidence="15">
        <dbReference type="Rhea" id="RHEA:44181"/>
    </physiologicalReaction>
</comment>
<comment type="catalytic activity">
    <reaction evidence="11">
        <text>(2R)-2-methylbutanoyl-CoA + oxidized [electron-transfer flavoprotein] + H(+) = ethylacryloyl-CoA + reduced [electron-transfer flavoprotein]</text>
        <dbReference type="Rhea" id="RHEA:65296"/>
        <dbReference type="Rhea" id="RHEA-COMP:10685"/>
        <dbReference type="Rhea" id="RHEA-COMP:10686"/>
        <dbReference type="ChEBI" id="CHEBI:15378"/>
        <dbReference type="ChEBI" id="CHEBI:57692"/>
        <dbReference type="ChEBI" id="CHEBI:58307"/>
        <dbReference type="ChEBI" id="CHEBI:156439"/>
        <dbReference type="ChEBI" id="CHEBI:156440"/>
    </reaction>
    <physiologicalReaction direction="left-to-right" evidence="11">
        <dbReference type="Rhea" id="RHEA:65297"/>
    </physiologicalReaction>
</comment>
<organism evidence="17 18">
    <name type="scientific">Romanomermis culicivorax</name>
    <name type="common">Nematode worm</name>
    <dbReference type="NCBI Taxonomy" id="13658"/>
    <lineage>
        <taxon>Eukaryota</taxon>
        <taxon>Metazoa</taxon>
        <taxon>Ecdysozoa</taxon>
        <taxon>Nematoda</taxon>
        <taxon>Enoplea</taxon>
        <taxon>Dorylaimia</taxon>
        <taxon>Mermithida</taxon>
        <taxon>Mermithoidea</taxon>
        <taxon>Mermithidae</taxon>
        <taxon>Romanomermis</taxon>
    </lineage>
</organism>
<sequence>MIGLAQGCVDCAIPYLKERKQFGQRLWDFQAMQHQVADVVTQINAGRLMIYNAARLKDAGLKIVKEAAMAKLFASNVACYATTKSVEWLGGVGFTKDYPVEKYYRDCKI</sequence>
<evidence type="ECO:0000256" key="15">
    <source>
        <dbReference type="ARBA" id="ARBA00051903"/>
    </source>
</evidence>
<dbReference type="GO" id="GO:0003995">
    <property type="term" value="F:acyl-CoA dehydrogenase activity"/>
    <property type="evidence" value="ECO:0007669"/>
    <property type="project" value="InterPro"/>
</dbReference>
<accession>A0A915INU9</accession>
<evidence type="ECO:0000256" key="13">
    <source>
        <dbReference type="ARBA" id="ARBA00049192"/>
    </source>
</evidence>
<dbReference type="InterPro" id="IPR009075">
    <property type="entry name" value="AcylCo_DH/oxidase_C"/>
</dbReference>
<evidence type="ECO:0000256" key="7">
    <source>
        <dbReference type="ARBA" id="ARBA00039850"/>
    </source>
</evidence>
<evidence type="ECO:0000256" key="3">
    <source>
        <dbReference type="ARBA" id="ARBA00009347"/>
    </source>
</evidence>
<evidence type="ECO:0000256" key="11">
    <source>
        <dbReference type="ARBA" id="ARBA00048592"/>
    </source>
</evidence>
<keyword evidence="4" id="KW-0285">Flavoprotein</keyword>
<evidence type="ECO:0000313" key="17">
    <source>
        <dbReference type="Proteomes" id="UP000887565"/>
    </source>
</evidence>
<dbReference type="PANTHER" id="PTHR43884:SF1">
    <property type="entry name" value="SHORT_BRANCHED CHAIN SPECIFIC ACYL-COA DEHYDROGENASE, MITOCHONDRIAL"/>
    <property type="match status" value="1"/>
</dbReference>
<comment type="pathway">
    <text evidence="2">Lipid metabolism.</text>
</comment>
<proteinExistence type="inferred from homology"/>
<dbReference type="InterPro" id="IPR006089">
    <property type="entry name" value="Acyl-CoA_DH_CS"/>
</dbReference>
<dbReference type="WBParaSite" id="nRc.2.0.1.t15868-RA">
    <property type="protein sequence ID" value="nRc.2.0.1.t15868-RA"/>
    <property type="gene ID" value="nRc.2.0.1.g15868"/>
</dbReference>
<keyword evidence="5" id="KW-0274">FAD</keyword>
<comment type="catalytic activity">
    <reaction evidence="12">
        <text>butanoyl-CoA + oxidized [electron-transfer flavoprotein] + H(+) = (2E)-butenoyl-CoA + reduced [electron-transfer flavoprotein]</text>
        <dbReference type="Rhea" id="RHEA:24004"/>
        <dbReference type="Rhea" id="RHEA-COMP:10685"/>
        <dbReference type="Rhea" id="RHEA-COMP:10686"/>
        <dbReference type="ChEBI" id="CHEBI:15378"/>
        <dbReference type="ChEBI" id="CHEBI:57332"/>
        <dbReference type="ChEBI" id="CHEBI:57371"/>
        <dbReference type="ChEBI" id="CHEBI:57692"/>
        <dbReference type="ChEBI" id="CHEBI:58307"/>
    </reaction>
    <physiologicalReaction direction="left-to-right" evidence="12">
        <dbReference type="Rhea" id="RHEA:24005"/>
    </physiologicalReaction>
</comment>